<protein>
    <submittedName>
        <fullName evidence="2">Uncharacterized protein</fullName>
    </submittedName>
</protein>
<evidence type="ECO:0000313" key="2">
    <source>
        <dbReference type="EMBL" id="KDN81410.1"/>
    </source>
</evidence>
<dbReference type="eggNOG" id="ENOG50320U9">
    <property type="taxonomic scope" value="Bacteria"/>
</dbReference>
<dbReference type="Proteomes" id="UP000027178">
    <property type="component" value="Unassembled WGS sequence"/>
</dbReference>
<dbReference type="AlphaFoldDB" id="A0A066YU00"/>
<keyword evidence="3" id="KW-1185">Reference proteome</keyword>
<proteinExistence type="predicted"/>
<reference evidence="2 3" key="1">
    <citation type="submission" date="2014-05" db="EMBL/GenBank/DDBJ databases">
        <title>Draft Genome Sequence of Kitasatospora cheerisanensis KCTC 2395.</title>
        <authorList>
            <person name="Nam D.H."/>
        </authorList>
    </citation>
    <scope>NUCLEOTIDE SEQUENCE [LARGE SCALE GENOMIC DNA]</scope>
    <source>
        <strain evidence="2 3">KCTC 2395</strain>
    </source>
</reference>
<dbReference type="RefSeq" id="WP_244305526.1">
    <property type="nucleotide sequence ID" value="NZ_KK853997.1"/>
</dbReference>
<feature type="region of interest" description="Disordered" evidence="1">
    <location>
        <begin position="1"/>
        <end position="22"/>
    </location>
</feature>
<comment type="caution">
    <text evidence="2">The sequence shown here is derived from an EMBL/GenBank/DDBJ whole genome shotgun (WGS) entry which is preliminary data.</text>
</comment>
<dbReference type="EMBL" id="JNBY01000145">
    <property type="protein sequence ID" value="KDN81410.1"/>
    <property type="molecule type" value="Genomic_DNA"/>
</dbReference>
<dbReference type="HOGENOM" id="CLU_2302100_0_0_11"/>
<organism evidence="2 3">
    <name type="scientific">Kitasatospora cheerisanensis KCTC 2395</name>
    <dbReference type="NCBI Taxonomy" id="1348663"/>
    <lineage>
        <taxon>Bacteria</taxon>
        <taxon>Bacillati</taxon>
        <taxon>Actinomycetota</taxon>
        <taxon>Actinomycetes</taxon>
        <taxon>Kitasatosporales</taxon>
        <taxon>Streptomycetaceae</taxon>
        <taxon>Kitasatospora</taxon>
    </lineage>
</organism>
<sequence length="100" mass="10926">METVNGQGSGMGGQQSWHGDRARARRIADALHKLTGHPPVVDRTRTGATRVSVRVAERADRTQTLAVLRVLGQGDSFGHDRTARWEKVWVEVADRAAAQA</sequence>
<dbReference type="PATRIC" id="fig|1348663.4.peg.6637"/>
<accession>A0A066YU00</accession>
<gene>
    <name evidence="2" type="ORF">KCH_68570</name>
</gene>
<evidence type="ECO:0000313" key="3">
    <source>
        <dbReference type="Proteomes" id="UP000027178"/>
    </source>
</evidence>
<name>A0A066YU00_9ACTN</name>
<evidence type="ECO:0000256" key="1">
    <source>
        <dbReference type="SAM" id="MobiDB-lite"/>
    </source>
</evidence>